<dbReference type="InterPro" id="IPR040239">
    <property type="entry name" value="HcpB-like"/>
</dbReference>
<dbReference type="EMBL" id="CP127247">
    <property type="protein sequence ID" value="WIY24206.1"/>
    <property type="molecule type" value="Genomic_DNA"/>
</dbReference>
<evidence type="ECO:0000256" key="1">
    <source>
        <dbReference type="ARBA" id="ARBA00008486"/>
    </source>
</evidence>
<dbReference type="KEGG" id="ppso:QPJ95_16590"/>
<dbReference type="SMART" id="SM00671">
    <property type="entry name" value="SEL1"/>
    <property type="match status" value="6"/>
</dbReference>
<dbReference type="RefSeq" id="WP_270921211.1">
    <property type="nucleotide sequence ID" value="NZ_CP127247.1"/>
</dbReference>
<dbReference type="InterPro" id="IPR006597">
    <property type="entry name" value="Sel1-like"/>
</dbReference>
<dbReference type="InterPro" id="IPR011990">
    <property type="entry name" value="TPR-like_helical_dom_sf"/>
</dbReference>
<dbReference type="PANTHER" id="PTHR13891">
    <property type="entry name" value="CYTOCHROME C OXIDASE ASSEMBLY FACTOR 7"/>
    <property type="match status" value="1"/>
</dbReference>
<accession>A0A9Y2KW11</accession>
<dbReference type="AlphaFoldDB" id="A0A9Y2KW11"/>
<gene>
    <name evidence="4" type="ORF">QPJ95_16590</name>
</gene>
<reference evidence="4 5" key="1">
    <citation type="submission" date="2023-06" db="EMBL/GenBank/DDBJ databases">
        <title>Parasedimentitalea psychrophila sp. nov., a psychrophilic bacterium isolated from deep-sea sediment.</title>
        <authorList>
            <person name="Li A."/>
        </authorList>
    </citation>
    <scope>NUCLEOTIDE SEQUENCE [LARGE SCALE GENOMIC DNA]</scope>
    <source>
        <strain evidence="4 5">QS115</strain>
    </source>
</reference>
<evidence type="ECO:0000256" key="2">
    <source>
        <dbReference type="ARBA" id="ARBA00022737"/>
    </source>
</evidence>
<evidence type="ECO:0000313" key="4">
    <source>
        <dbReference type="EMBL" id="WIY24206.1"/>
    </source>
</evidence>
<name>A0A9Y2KW11_9RHOB</name>
<dbReference type="Proteomes" id="UP001238334">
    <property type="component" value="Chromosome"/>
</dbReference>
<dbReference type="PANTHER" id="PTHR13891:SF1">
    <property type="entry name" value="CYTOCHROME C OXIDASE ASSEMBLY FACTOR 7"/>
    <property type="match status" value="1"/>
</dbReference>
<proteinExistence type="inferred from homology"/>
<feature type="domain" description="Peptidoglycan binding-like" evidence="3">
    <location>
        <begin position="329"/>
        <end position="357"/>
    </location>
</feature>
<sequence length="364" mass="40073">MPMNNEGRWMLAEQNGCRLKIQQSTKLGFLLIAVLWGISPALGMASETRATILGQCDTLAANPLNPDNPAGVSGVKFSEINARQAIPACKRAALKYPNEPRMHFQLGRALDAVGQKQMALREYFKAANMGYRAALFNLGTIYRDRKNSPDRSKDAASLFRAAAIQGYAPAQFNLGLMYEKGRGLPQSDTEAVYWYQLSANLEYRNGEFNLGWMYEKGRGVPQNYQRAAEMYSNASHRGHASAMYRLGTLYEDGLGVSQDSNEALTLYLKALNKGEVRALTAAGRMYRDGRGVNKDVMEAAILFRTAAARGDRQAKDLMGKLFSNKDIARELQRQLKSQGFYSGPIDGAFGRGSQAALGESCQCG</sequence>
<dbReference type="InterPro" id="IPR002477">
    <property type="entry name" value="Peptidoglycan-bd-like"/>
</dbReference>
<evidence type="ECO:0000259" key="3">
    <source>
        <dbReference type="Pfam" id="PF01471"/>
    </source>
</evidence>
<dbReference type="Pfam" id="PF01471">
    <property type="entry name" value="PG_binding_1"/>
    <property type="match status" value="1"/>
</dbReference>
<keyword evidence="2" id="KW-0677">Repeat</keyword>
<dbReference type="SUPFAM" id="SSF81901">
    <property type="entry name" value="HCP-like"/>
    <property type="match status" value="1"/>
</dbReference>
<organism evidence="4 5">
    <name type="scientific">Parasedimentitalea psychrophila</name>
    <dbReference type="NCBI Taxonomy" id="2997337"/>
    <lineage>
        <taxon>Bacteria</taxon>
        <taxon>Pseudomonadati</taxon>
        <taxon>Pseudomonadota</taxon>
        <taxon>Alphaproteobacteria</taxon>
        <taxon>Rhodobacterales</taxon>
        <taxon>Paracoccaceae</taxon>
        <taxon>Parasedimentitalea</taxon>
    </lineage>
</organism>
<dbReference type="Pfam" id="PF08238">
    <property type="entry name" value="Sel1"/>
    <property type="match status" value="5"/>
</dbReference>
<comment type="similarity">
    <text evidence="1">Belongs to the hcp beta-lactamase family.</text>
</comment>
<dbReference type="Gene3D" id="1.25.40.10">
    <property type="entry name" value="Tetratricopeptide repeat domain"/>
    <property type="match status" value="2"/>
</dbReference>
<evidence type="ECO:0000313" key="5">
    <source>
        <dbReference type="Proteomes" id="UP001238334"/>
    </source>
</evidence>
<keyword evidence="5" id="KW-1185">Reference proteome</keyword>
<protein>
    <submittedName>
        <fullName evidence="4">Tetratricopeptide repeat protein</fullName>
    </submittedName>
</protein>